<accession>A0A8J7F9A9</accession>
<organism evidence="2 3">
    <name type="scientific">Pontibacterium sinense</name>
    <dbReference type="NCBI Taxonomy" id="2781979"/>
    <lineage>
        <taxon>Bacteria</taxon>
        <taxon>Pseudomonadati</taxon>
        <taxon>Pseudomonadota</taxon>
        <taxon>Gammaproteobacteria</taxon>
        <taxon>Oceanospirillales</taxon>
        <taxon>Oceanospirillaceae</taxon>
        <taxon>Pontibacterium</taxon>
    </lineage>
</organism>
<comment type="caution">
    <text evidence="2">The sequence shown here is derived from an EMBL/GenBank/DDBJ whole genome shotgun (WGS) entry which is preliminary data.</text>
</comment>
<dbReference type="AlphaFoldDB" id="A0A8J7F9A9"/>
<gene>
    <name evidence="2" type="ORF">IOQ59_00120</name>
</gene>
<dbReference type="RefSeq" id="WP_193951222.1">
    <property type="nucleotide sequence ID" value="NZ_JADEYS010000001.1"/>
</dbReference>
<reference evidence="2" key="1">
    <citation type="submission" date="2020-10" db="EMBL/GenBank/DDBJ databases">
        <title>Bacterium isolated from coastal waters sediment.</title>
        <authorList>
            <person name="Chen R.-J."/>
            <person name="Lu D.-C."/>
            <person name="Zhu K.-L."/>
            <person name="Du Z.-J."/>
        </authorList>
    </citation>
    <scope>NUCLEOTIDE SEQUENCE</scope>
    <source>
        <strain evidence="2">N1Y112</strain>
    </source>
</reference>
<feature type="region of interest" description="Disordered" evidence="1">
    <location>
        <begin position="151"/>
        <end position="215"/>
    </location>
</feature>
<name>A0A8J7F9A9_9GAMM</name>
<dbReference type="EMBL" id="JADEYS010000001">
    <property type="protein sequence ID" value="MBE9395662.1"/>
    <property type="molecule type" value="Genomic_DNA"/>
</dbReference>
<evidence type="ECO:0000313" key="3">
    <source>
        <dbReference type="Proteomes" id="UP000640333"/>
    </source>
</evidence>
<dbReference type="Proteomes" id="UP000640333">
    <property type="component" value="Unassembled WGS sequence"/>
</dbReference>
<proteinExistence type="predicted"/>
<keyword evidence="3" id="KW-1185">Reference proteome</keyword>
<evidence type="ECO:0000313" key="2">
    <source>
        <dbReference type="EMBL" id="MBE9395662.1"/>
    </source>
</evidence>
<feature type="compositionally biased region" description="Polar residues" evidence="1">
    <location>
        <begin position="199"/>
        <end position="215"/>
    </location>
</feature>
<sequence>MTDVTASTGSVEAASESEVQPRYLILKSNPAKKQSPRFPGSITYEIGKHVDNQTLAIRIAHNDSGGLFSKEWIALTDIAELLASAESDKPIKSVAFKSLFKAGSANNAGFLCAALRAEGVLLQAPKAIFFHVPGHPVKNWMESLDALEPISEQPESSNTVDNVGKNAKSSTVADAADSSDQAQTPTSPGKGRAAKRQKASASPKSQNDSNSTEEP</sequence>
<feature type="compositionally biased region" description="Low complexity" evidence="1">
    <location>
        <begin position="169"/>
        <end position="184"/>
    </location>
</feature>
<evidence type="ECO:0000256" key="1">
    <source>
        <dbReference type="SAM" id="MobiDB-lite"/>
    </source>
</evidence>
<protein>
    <submittedName>
        <fullName evidence="2">Uncharacterized protein</fullName>
    </submittedName>
</protein>